<dbReference type="GO" id="GO:0006542">
    <property type="term" value="P:glutamine biosynthetic process"/>
    <property type="evidence" value="ECO:0007669"/>
    <property type="project" value="InterPro"/>
</dbReference>
<protein>
    <recommendedName>
        <fullName evidence="2">GS beta-grasp domain-containing protein</fullName>
    </recommendedName>
</protein>
<dbReference type="EMBL" id="UINC01098453">
    <property type="protein sequence ID" value="SVC56985.1"/>
    <property type="molecule type" value="Genomic_DNA"/>
</dbReference>
<dbReference type="GO" id="GO:0004356">
    <property type="term" value="F:glutamine synthetase activity"/>
    <property type="evidence" value="ECO:0007669"/>
    <property type="project" value="InterPro"/>
</dbReference>
<accession>A0A382N9H5</accession>
<dbReference type="AlphaFoldDB" id="A0A382N9H5"/>
<reference evidence="1" key="1">
    <citation type="submission" date="2018-05" db="EMBL/GenBank/DDBJ databases">
        <authorList>
            <person name="Lanie J.A."/>
            <person name="Ng W.-L."/>
            <person name="Kazmierczak K.M."/>
            <person name="Andrzejewski T.M."/>
            <person name="Davidsen T.M."/>
            <person name="Wayne K.J."/>
            <person name="Tettelin H."/>
            <person name="Glass J.I."/>
            <person name="Rusch D."/>
            <person name="Podicherti R."/>
            <person name="Tsui H.-C.T."/>
            <person name="Winkler M.E."/>
        </authorList>
    </citation>
    <scope>NUCLEOTIDE SEQUENCE</scope>
</reference>
<evidence type="ECO:0008006" key="2">
    <source>
        <dbReference type="Google" id="ProtNLM"/>
    </source>
</evidence>
<organism evidence="1">
    <name type="scientific">marine metagenome</name>
    <dbReference type="NCBI Taxonomy" id="408172"/>
    <lineage>
        <taxon>unclassified sequences</taxon>
        <taxon>metagenomes</taxon>
        <taxon>ecological metagenomes</taxon>
    </lineage>
</organism>
<sequence length="36" mass="4023">MVGDLCFTAEELGIKYFLISFTDVFGVVRSKLVPAR</sequence>
<feature type="non-terminal residue" evidence="1">
    <location>
        <position position="36"/>
    </location>
</feature>
<name>A0A382N9H5_9ZZZZ</name>
<gene>
    <name evidence="1" type="ORF">METZ01_LOCUS309839</name>
</gene>
<evidence type="ECO:0000313" key="1">
    <source>
        <dbReference type="EMBL" id="SVC56985.1"/>
    </source>
</evidence>
<dbReference type="SUPFAM" id="SSF54368">
    <property type="entry name" value="Glutamine synthetase, N-terminal domain"/>
    <property type="match status" value="1"/>
</dbReference>
<dbReference type="InterPro" id="IPR036651">
    <property type="entry name" value="Gln_synt_N_sf"/>
</dbReference>
<proteinExistence type="predicted"/>